<name>A0A2M7B6R9_9BACT</name>
<protein>
    <submittedName>
        <fullName evidence="1">Uncharacterized protein</fullName>
    </submittedName>
</protein>
<comment type="caution">
    <text evidence="1">The sequence shown here is derived from an EMBL/GenBank/DDBJ whole genome shotgun (WGS) entry which is preliminary data.</text>
</comment>
<dbReference type="AlphaFoldDB" id="A0A2M7B6R9"/>
<feature type="non-terminal residue" evidence="1">
    <location>
        <position position="63"/>
    </location>
</feature>
<reference evidence="2" key="1">
    <citation type="submission" date="2017-09" db="EMBL/GenBank/DDBJ databases">
        <title>Depth-based differentiation of microbial function through sediment-hosted aquifers and enrichment of novel symbionts in the deep terrestrial subsurface.</title>
        <authorList>
            <person name="Probst A.J."/>
            <person name="Ladd B."/>
            <person name="Jarett J.K."/>
            <person name="Geller-Mcgrath D.E."/>
            <person name="Sieber C.M.K."/>
            <person name="Emerson J.B."/>
            <person name="Anantharaman K."/>
            <person name="Thomas B.C."/>
            <person name="Malmstrom R."/>
            <person name="Stieglmeier M."/>
            <person name="Klingl A."/>
            <person name="Woyke T."/>
            <person name="Ryan C.M."/>
            <person name="Banfield J.F."/>
        </authorList>
    </citation>
    <scope>NUCLEOTIDE SEQUENCE [LARGE SCALE GENOMIC DNA]</scope>
</reference>
<gene>
    <name evidence="1" type="ORF">COS60_01160</name>
</gene>
<sequence>MKKEGLEVVLEDGSSALVKNISAEELLIFQQWAREEKIVLEACRDGKFFDVEVNEIKSWRDVV</sequence>
<evidence type="ECO:0000313" key="2">
    <source>
        <dbReference type="Proteomes" id="UP000231704"/>
    </source>
</evidence>
<proteinExistence type="predicted"/>
<dbReference type="Proteomes" id="UP000231704">
    <property type="component" value="Unassembled WGS sequence"/>
</dbReference>
<accession>A0A2M7B6R9</accession>
<evidence type="ECO:0000313" key="1">
    <source>
        <dbReference type="EMBL" id="PIU98785.1"/>
    </source>
</evidence>
<dbReference type="EMBL" id="PEVI01000032">
    <property type="protein sequence ID" value="PIU98785.1"/>
    <property type="molecule type" value="Genomic_DNA"/>
</dbReference>
<organism evidence="1 2">
    <name type="scientific">Candidatus Wolfebacteria bacterium CG03_land_8_20_14_0_80_39_317</name>
    <dbReference type="NCBI Taxonomy" id="1975068"/>
    <lineage>
        <taxon>Bacteria</taxon>
        <taxon>Candidatus Wolfeibacteriota</taxon>
    </lineage>
</organism>